<dbReference type="Pfam" id="PF01136">
    <property type="entry name" value="Peptidase_U32"/>
    <property type="match status" value="1"/>
</dbReference>
<proteinExistence type="predicted"/>
<dbReference type="Proteomes" id="UP000063234">
    <property type="component" value="Chromosome"/>
</dbReference>
<evidence type="ECO:0000313" key="2">
    <source>
        <dbReference type="Proteomes" id="UP000063234"/>
    </source>
</evidence>
<reference evidence="2" key="1">
    <citation type="journal article" date="2018" name="Science">
        <title>A primordial and reversible TCA cycle in a facultatively chemolithoautotrophic thermophile.</title>
        <authorList>
            <person name="Nunoura T."/>
            <person name="Chikaraishi Y."/>
            <person name="Izaki R."/>
            <person name="Suwa T."/>
            <person name="Sato T."/>
            <person name="Harada T."/>
            <person name="Mori K."/>
            <person name="Kato Y."/>
            <person name="Miyazaki M."/>
            <person name="Shimamura S."/>
            <person name="Yanagawa K."/>
            <person name="Shuto A."/>
            <person name="Ohkouchi N."/>
            <person name="Fujita N."/>
            <person name="Takaki Y."/>
            <person name="Atomi H."/>
            <person name="Takai K."/>
        </authorList>
    </citation>
    <scope>NUCLEOTIDE SEQUENCE [LARGE SCALE GENOMIC DNA]</scope>
    <source>
        <strain evidence="2">DSM 17441 / JCM 13301 / NBRC 103674 / ABI70S6</strain>
    </source>
</reference>
<keyword evidence="2" id="KW-1185">Reference proteome</keyword>
<dbReference type="AlphaFoldDB" id="A0A0S3QUB1"/>
<dbReference type="PANTHER" id="PTHR30217">
    <property type="entry name" value="PEPTIDASE U32 FAMILY"/>
    <property type="match status" value="1"/>
</dbReference>
<dbReference type="EMBL" id="AP013035">
    <property type="protein sequence ID" value="BAT71919.1"/>
    <property type="molecule type" value="Genomic_DNA"/>
</dbReference>
<gene>
    <name evidence="1" type="ORF">TST_1127</name>
</gene>
<evidence type="ECO:0000313" key="1">
    <source>
        <dbReference type="EMBL" id="BAT71919.1"/>
    </source>
</evidence>
<dbReference type="RefSeq" id="WP_068549915.1">
    <property type="nucleotide sequence ID" value="NZ_AP013035.1"/>
</dbReference>
<organism evidence="1 2">
    <name type="scientific">Thermosulfidibacter takaii (strain DSM 17441 / JCM 13301 / NBRC 103674 / ABI70S6)</name>
    <dbReference type="NCBI Taxonomy" id="1298851"/>
    <lineage>
        <taxon>Bacteria</taxon>
        <taxon>Pseudomonadati</taxon>
        <taxon>Thermosulfidibacterota</taxon>
        <taxon>Thermosulfidibacteria</taxon>
        <taxon>Thermosulfidibacterales</taxon>
        <taxon>Thermosulfidibacteraceae</taxon>
    </lineage>
</organism>
<dbReference type="InterPro" id="IPR051454">
    <property type="entry name" value="RNA/ubiquinone_mod_enzymes"/>
</dbReference>
<dbReference type="KEGG" id="ttk:TST_1127"/>
<protein>
    <submittedName>
        <fullName evidence="1">Peptidase U32</fullName>
    </submittedName>
</protein>
<sequence length="281" mass="31336">MFEKHKGIELIVPCSSYGDLCRVLSLPVQAIYIGITGWSRANRGAEFNIKEIPEAVEKAHSLGKRVYLSFNLMPSPFETTMALKTLLKCMDCGIDAVIASEPSIISTLAHEGYEVHASLGTASINVEDIKFYKELGAKRVVTSPNLTPSEVLEIKRETETQGIELEVMVWGIKCITTYLGICRLSSFFDMIITNAGIRALIWEGSAKRSGVCFRPCAQEWFTETESFYSLAPYTNFELYSALELIKGGIKNIKIGGRGMPFPFLKRIVDTIVEELEVKNEQ</sequence>
<accession>A0A0S3QUB1</accession>
<dbReference type="PANTHER" id="PTHR30217:SF10">
    <property type="entry name" value="23S RRNA 5-HYDROXYCYTIDINE C2501 SYNTHASE"/>
    <property type="match status" value="1"/>
</dbReference>
<dbReference type="OrthoDB" id="9807498at2"/>
<name>A0A0S3QUB1_THET7</name>
<dbReference type="STRING" id="1298851.TST_1127"/>
<dbReference type="InterPro" id="IPR001539">
    <property type="entry name" value="Peptidase_U32"/>
</dbReference>